<sequence>METRVIEMAKKHILAATTGAAAALALAACTGGAGGAAAGGDGIEGEPSGEITVITQRTDLVDTVFQDYKEQFEKEYPDVTVSFESMTDYEGEIAVRMNTQDYGDVLLIPNSVTPDKLGTFFEPLGGVEELGEKYALLEEEAYEGQAYGIPITVNTQGIVYNKKVWADAGLTDWPTTPDELLDDLRAIKDKTDAVPYYTNYADGWPLSQWDGNRGALGDPAYANEHIAYTDTPWAPGEWHHISDGLLFDIVAGGLSEEDPTTTNWEESKTLLGTGKVGTMLLGSWAITQMQQAAEDAGGSADDIGYMPFPYQVDGTFHAQVAGDYKNAINVHSEHKAAAWAWVEWFAEESGYAYDEGGLSPLVDGPTPETLAGFTDAGVELVALDPAPSGKEAYEANVVSESEVDLYGNIYRQELVDVARGAKDGDKESFFASLNERWAKARAAVG</sequence>
<feature type="signal peptide" evidence="6">
    <location>
        <begin position="1"/>
        <end position="27"/>
    </location>
</feature>
<gene>
    <name evidence="7" type="ORF">J2S48_003726</name>
</gene>
<dbReference type="InterPro" id="IPR050490">
    <property type="entry name" value="Bact_solute-bd_prot1"/>
</dbReference>
<evidence type="ECO:0000256" key="5">
    <source>
        <dbReference type="ARBA" id="ARBA00023288"/>
    </source>
</evidence>
<dbReference type="EMBL" id="JAVDYE010000001">
    <property type="protein sequence ID" value="MDR7384211.1"/>
    <property type="molecule type" value="Genomic_DNA"/>
</dbReference>
<dbReference type="InterPro" id="IPR006059">
    <property type="entry name" value="SBP"/>
</dbReference>
<evidence type="ECO:0000313" key="8">
    <source>
        <dbReference type="Proteomes" id="UP001183585"/>
    </source>
</evidence>
<dbReference type="SUPFAM" id="SSF53850">
    <property type="entry name" value="Periplasmic binding protein-like II"/>
    <property type="match status" value="1"/>
</dbReference>
<keyword evidence="4" id="KW-0564">Palmitate</keyword>
<keyword evidence="8" id="KW-1185">Reference proteome</keyword>
<dbReference type="RefSeq" id="WP_274996006.1">
    <property type="nucleotide sequence ID" value="NZ_JAJQQP010000011.1"/>
</dbReference>
<dbReference type="PANTHER" id="PTHR43649:SF33">
    <property type="entry name" value="POLYGALACTURONAN_RHAMNOGALACTURONAN-BINDING PROTEIN YTCQ"/>
    <property type="match status" value="1"/>
</dbReference>
<keyword evidence="3" id="KW-0472">Membrane</keyword>
<proteinExistence type="predicted"/>
<keyword evidence="2 6" id="KW-0732">Signal</keyword>
<dbReference type="Proteomes" id="UP001183585">
    <property type="component" value="Unassembled WGS sequence"/>
</dbReference>
<evidence type="ECO:0000313" key="7">
    <source>
        <dbReference type="EMBL" id="MDR7384211.1"/>
    </source>
</evidence>
<evidence type="ECO:0000256" key="6">
    <source>
        <dbReference type="SAM" id="SignalP"/>
    </source>
</evidence>
<comment type="caution">
    <text evidence="7">The sequence shown here is derived from an EMBL/GenBank/DDBJ whole genome shotgun (WGS) entry which is preliminary data.</text>
</comment>
<evidence type="ECO:0000256" key="4">
    <source>
        <dbReference type="ARBA" id="ARBA00023139"/>
    </source>
</evidence>
<keyword evidence="1" id="KW-1003">Cell membrane</keyword>
<evidence type="ECO:0000256" key="2">
    <source>
        <dbReference type="ARBA" id="ARBA00022729"/>
    </source>
</evidence>
<dbReference type="PROSITE" id="PS51257">
    <property type="entry name" value="PROKAR_LIPOPROTEIN"/>
    <property type="match status" value="1"/>
</dbReference>
<dbReference type="Gene3D" id="3.40.190.10">
    <property type="entry name" value="Periplasmic binding protein-like II"/>
    <property type="match status" value="2"/>
</dbReference>
<dbReference type="Pfam" id="PF01547">
    <property type="entry name" value="SBP_bac_1"/>
    <property type="match status" value="1"/>
</dbReference>
<organism evidence="7 8">
    <name type="scientific">Promicromonospora iranensis</name>
    <dbReference type="NCBI Taxonomy" id="1105144"/>
    <lineage>
        <taxon>Bacteria</taxon>
        <taxon>Bacillati</taxon>
        <taxon>Actinomycetota</taxon>
        <taxon>Actinomycetes</taxon>
        <taxon>Micrococcales</taxon>
        <taxon>Promicromonosporaceae</taxon>
        <taxon>Promicromonospora</taxon>
    </lineage>
</organism>
<protein>
    <submittedName>
        <fullName evidence="7">ABC-type glycerol-3-phosphate transport system substrate-binding protein</fullName>
    </submittedName>
</protein>
<name>A0ABU2CSE9_9MICO</name>
<accession>A0ABU2CSE9</accession>
<dbReference type="PANTHER" id="PTHR43649">
    <property type="entry name" value="ARABINOSE-BINDING PROTEIN-RELATED"/>
    <property type="match status" value="1"/>
</dbReference>
<keyword evidence="5" id="KW-0449">Lipoprotein</keyword>
<reference evidence="7 8" key="1">
    <citation type="submission" date="2023-07" db="EMBL/GenBank/DDBJ databases">
        <title>Sequencing the genomes of 1000 actinobacteria strains.</title>
        <authorList>
            <person name="Klenk H.-P."/>
        </authorList>
    </citation>
    <scope>NUCLEOTIDE SEQUENCE [LARGE SCALE GENOMIC DNA]</scope>
    <source>
        <strain evidence="7 8">DSM 45554</strain>
    </source>
</reference>
<feature type="chain" id="PRO_5047022259" evidence="6">
    <location>
        <begin position="28"/>
        <end position="445"/>
    </location>
</feature>
<evidence type="ECO:0000256" key="3">
    <source>
        <dbReference type="ARBA" id="ARBA00023136"/>
    </source>
</evidence>
<evidence type="ECO:0000256" key="1">
    <source>
        <dbReference type="ARBA" id="ARBA00022475"/>
    </source>
</evidence>